<dbReference type="AlphaFoldDB" id="A0A8K0TCF6"/>
<organism evidence="2 3">
    <name type="scientific">Plectosphaerella cucumerina</name>
    <dbReference type="NCBI Taxonomy" id="40658"/>
    <lineage>
        <taxon>Eukaryota</taxon>
        <taxon>Fungi</taxon>
        <taxon>Dikarya</taxon>
        <taxon>Ascomycota</taxon>
        <taxon>Pezizomycotina</taxon>
        <taxon>Sordariomycetes</taxon>
        <taxon>Hypocreomycetidae</taxon>
        <taxon>Glomerellales</taxon>
        <taxon>Plectosphaerellaceae</taxon>
        <taxon>Plectosphaerella</taxon>
    </lineage>
</organism>
<dbReference type="EMBL" id="JAGPXD010000005">
    <property type="protein sequence ID" value="KAH7353814.1"/>
    <property type="molecule type" value="Genomic_DNA"/>
</dbReference>
<protein>
    <submittedName>
        <fullName evidence="2">Uncharacterized protein</fullName>
    </submittedName>
</protein>
<feature type="region of interest" description="Disordered" evidence="1">
    <location>
        <begin position="83"/>
        <end position="158"/>
    </location>
</feature>
<accession>A0A8K0TCF6</accession>
<proteinExistence type="predicted"/>
<evidence type="ECO:0000256" key="1">
    <source>
        <dbReference type="SAM" id="MobiDB-lite"/>
    </source>
</evidence>
<gene>
    <name evidence="2" type="ORF">B0T11DRAFT_287450</name>
</gene>
<name>A0A8K0TCF6_9PEZI</name>
<comment type="caution">
    <text evidence="2">The sequence shown here is derived from an EMBL/GenBank/DDBJ whole genome shotgun (WGS) entry which is preliminary data.</text>
</comment>
<feature type="compositionally biased region" description="Low complexity" evidence="1">
    <location>
        <begin position="97"/>
        <end position="107"/>
    </location>
</feature>
<evidence type="ECO:0000313" key="3">
    <source>
        <dbReference type="Proteomes" id="UP000813385"/>
    </source>
</evidence>
<sequence>MFLTLVYWSRPTSKARRSILGILGALVPGASLGDSPMDLRGTAMARTGRMARITTESCMMTVVVDDVVVIVEVDVWVQVYKKKRRSERESDRRRFSRSSNNTSTFRSGFTGRGKKTSQTGNRQRSHTYGRPSGLRSVTPSCPSRLPIVAHPRERPRDV</sequence>
<keyword evidence="3" id="KW-1185">Reference proteome</keyword>
<evidence type="ECO:0000313" key="2">
    <source>
        <dbReference type="EMBL" id="KAH7353814.1"/>
    </source>
</evidence>
<dbReference type="Proteomes" id="UP000813385">
    <property type="component" value="Unassembled WGS sequence"/>
</dbReference>
<reference evidence="2" key="1">
    <citation type="journal article" date="2021" name="Nat. Commun.">
        <title>Genetic determinants of endophytism in the Arabidopsis root mycobiome.</title>
        <authorList>
            <person name="Mesny F."/>
            <person name="Miyauchi S."/>
            <person name="Thiergart T."/>
            <person name="Pickel B."/>
            <person name="Atanasova L."/>
            <person name="Karlsson M."/>
            <person name="Huettel B."/>
            <person name="Barry K.W."/>
            <person name="Haridas S."/>
            <person name="Chen C."/>
            <person name="Bauer D."/>
            <person name="Andreopoulos W."/>
            <person name="Pangilinan J."/>
            <person name="LaButti K."/>
            <person name="Riley R."/>
            <person name="Lipzen A."/>
            <person name="Clum A."/>
            <person name="Drula E."/>
            <person name="Henrissat B."/>
            <person name="Kohler A."/>
            <person name="Grigoriev I.V."/>
            <person name="Martin F.M."/>
            <person name="Hacquard S."/>
        </authorList>
    </citation>
    <scope>NUCLEOTIDE SEQUENCE</scope>
    <source>
        <strain evidence="2">MPI-CAGE-AT-0016</strain>
    </source>
</reference>